<dbReference type="InParanoid" id="H2UMX7"/>
<reference evidence="3" key="2">
    <citation type="submission" date="2025-08" db="UniProtKB">
        <authorList>
            <consortium name="Ensembl"/>
        </authorList>
    </citation>
    <scope>IDENTIFICATION</scope>
</reference>
<reference evidence="3 4" key="1">
    <citation type="journal article" date="2011" name="Genome Biol. Evol.">
        <title>Integration of the genetic map and genome assembly of fugu facilitates insights into distinct features of genome evolution in teleosts and mammals.</title>
        <authorList>
            <person name="Kai W."/>
            <person name="Kikuchi K."/>
            <person name="Tohari S."/>
            <person name="Chew A.K."/>
            <person name="Tay A."/>
            <person name="Fujiwara A."/>
            <person name="Hosoya S."/>
            <person name="Suetake H."/>
            <person name="Naruse K."/>
            <person name="Brenner S."/>
            <person name="Suzuki Y."/>
            <person name="Venkatesh B."/>
        </authorList>
    </citation>
    <scope>NUCLEOTIDE SEQUENCE [LARGE SCALE GENOMIC DNA]</scope>
</reference>
<dbReference type="AlphaFoldDB" id="H2UMX7"/>
<proteinExistence type="predicted"/>
<dbReference type="GeneID" id="101071188"/>
<feature type="domain" description="NID" evidence="2">
    <location>
        <begin position="275"/>
        <end position="360"/>
    </location>
</feature>
<gene>
    <name evidence="3" type="primary">nmi</name>
</gene>
<dbReference type="OrthoDB" id="9903237at2759"/>
<dbReference type="InterPro" id="IPR012677">
    <property type="entry name" value="Nucleotide-bd_a/b_plait_sf"/>
</dbReference>
<dbReference type="STRING" id="31033.ENSTRUP00000038298"/>
<dbReference type="HOGENOM" id="CLU_047262_0_0_1"/>
<evidence type="ECO:0000313" key="4">
    <source>
        <dbReference type="Proteomes" id="UP000005226"/>
    </source>
</evidence>
<evidence type="ECO:0000259" key="2">
    <source>
        <dbReference type="Pfam" id="PF07292"/>
    </source>
</evidence>
<keyword evidence="4" id="KW-1185">Reference proteome</keyword>
<protein>
    <submittedName>
        <fullName evidence="3">N-myc-interactor-like</fullName>
    </submittedName>
</protein>
<feature type="domain" description="NID" evidence="2">
    <location>
        <begin position="177"/>
        <end position="264"/>
    </location>
</feature>
<accession>H2UMX7</accession>
<evidence type="ECO:0000256" key="1">
    <source>
        <dbReference type="SAM" id="Coils"/>
    </source>
</evidence>
<dbReference type="GeneTree" id="ENSGT00530000063686"/>
<organism evidence="3 4">
    <name type="scientific">Takifugu rubripes</name>
    <name type="common">Japanese pufferfish</name>
    <name type="synonym">Fugu rubripes</name>
    <dbReference type="NCBI Taxonomy" id="31033"/>
    <lineage>
        <taxon>Eukaryota</taxon>
        <taxon>Metazoa</taxon>
        <taxon>Chordata</taxon>
        <taxon>Craniata</taxon>
        <taxon>Vertebrata</taxon>
        <taxon>Euteleostomi</taxon>
        <taxon>Actinopterygii</taxon>
        <taxon>Neopterygii</taxon>
        <taxon>Teleostei</taxon>
        <taxon>Neoteleostei</taxon>
        <taxon>Acanthomorphata</taxon>
        <taxon>Eupercaria</taxon>
        <taxon>Tetraodontiformes</taxon>
        <taxon>Tetradontoidea</taxon>
        <taxon>Tetraodontidae</taxon>
        <taxon>Takifugu</taxon>
    </lineage>
</organism>
<dbReference type="Proteomes" id="UP000005226">
    <property type="component" value="Chromosome 1"/>
</dbReference>
<sequence>MRSRPDLSFAFDSASVGSSPVTAEVRSGTQTLHLLGYRLYHVLTSCSVLAAGLVRFGRIMAAFRVQDQPMLTSTESVRKDEEFEDEPYRSLEMVQKEIVIVNKRKVGLLEKLESYEAELQRRRAESARLREKYKNYIKVPQVDINYEEPGSQERGDLIQGWFTISQKPSMCIKGGQVLITFDEEKVASRIQKTSEFHVPCECGTLTAKPQKINLPVVAYEVQLDIPKRDLQLSNVISSMEDERIKDRLTISFSRPSKGGGEVENVVYDRNTGNGLITFLHPGVALSLAQAGIFQVDLEAEKMVEVAPAFQYRLQRFQTFCGFPRRTVLMSGIKDLDEEDILKESLEVFFQKPSNSGGEIAHIRYISKKKSLHAFFSCDDVAVVDNTSGI</sequence>
<dbReference type="Ensembl" id="ENSTRUT00000038435.3">
    <property type="protein sequence ID" value="ENSTRUP00000038298.3"/>
    <property type="gene ID" value="ENSTRUG00000014989.3"/>
</dbReference>
<dbReference type="PANTHER" id="PTHR15225:SF4">
    <property type="entry name" value="N-MYC-INTERACTOR"/>
    <property type="match status" value="1"/>
</dbReference>
<evidence type="ECO:0000313" key="3">
    <source>
        <dbReference type="Ensembl" id="ENSTRUP00000038298.3"/>
    </source>
</evidence>
<reference evidence="3" key="3">
    <citation type="submission" date="2025-09" db="UniProtKB">
        <authorList>
            <consortium name="Ensembl"/>
        </authorList>
    </citation>
    <scope>IDENTIFICATION</scope>
</reference>
<dbReference type="Gene3D" id="3.30.70.330">
    <property type="match status" value="1"/>
</dbReference>
<dbReference type="OMA" id="IYAQIPE"/>
<dbReference type="RefSeq" id="XP_011605597.2">
    <property type="nucleotide sequence ID" value="XM_011607295.2"/>
</dbReference>
<dbReference type="PANTHER" id="PTHR15225">
    <property type="entry name" value="INTERFERON-INDUCED PROTEIN 35/NMI N-MYC/STAT INTERACTING PROTEIN"/>
    <property type="match status" value="1"/>
</dbReference>
<keyword evidence="1" id="KW-0175">Coiled coil</keyword>
<dbReference type="InterPro" id="IPR009909">
    <property type="entry name" value="Nmi/IFP35_dom"/>
</dbReference>
<dbReference type="Pfam" id="PF07292">
    <property type="entry name" value="NID"/>
    <property type="match status" value="2"/>
</dbReference>
<feature type="coiled-coil region" evidence="1">
    <location>
        <begin position="105"/>
        <end position="132"/>
    </location>
</feature>
<name>H2UMX7_TAKRU</name>
<dbReference type="eggNOG" id="ENOG502QVH1">
    <property type="taxonomic scope" value="Eukaryota"/>
</dbReference>